<reference evidence="1 2" key="1">
    <citation type="submission" date="2016-10" db="EMBL/GenBank/DDBJ databases">
        <title>Rhodobacter sp. LPB0142, isolated from sea water.</title>
        <authorList>
            <person name="Kim E."/>
            <person name="Yi H."/>
        </authorList>
    </citation>
    <scope>NUCLEOTIDE SEQUENCE [LARGE SCALE GENOMIC DNA]</scope>
    <source>
        <strain evidence="1 2">LPB0142</strain>
    </source>
</reference>
<name>A0A1D9MFI2_9RHOB</name>
<gene>
    <name evidence="1" type="ORF">LPB142_15680</name>
</gene>
<keyword evidence="2" id="KW-1185">Reference proteome</keyword>
<organism evidence="1 2">
    <name type="scientific">Rhodobacter xanthinilyticus</name>
    <dbReference type="NCBI Taxonomy" id="1850250"/>
    <lineage>
        <taxon>Bacteria</taxon>
        <taxon>Pseudomonadati</taxon>
        <taxon>Pseudomonadota</taxon>
        <taxon>Alphaproteobacteria</taxon>
        <taxon>Rhodobacterales</taxon>
        <taxon>Rhodobacter group</taxon>
        <taxon>Rhodobacter</taxon>
    </lineage>
</organism>
<dbReference type="AlphaFoldDB" id="A0A1D9MFI2"/>
<dbReference type="EMBL" id="CP017781">
    <property type="protein sequence ID" value="AOZ70596.1"/>
    <property type="molecule type" value="Genomic_DNA"/>
</dbReference>
<evidence type="ECO:0000313" key="1">
    <source>
        <dbReference type="EMBL" id="AOZ70596.1"/>
    </source>
</evidence>
<dbReference type="KEGG" id="rhp:LPB142_15680"/>
<evidence type="ECO:0000313" key="2">
    <source>
        <dbReference type="Proteomes" id="UP000176562"/>
    </source>
</evidence>
<protein>
    <submittedName>
        <fullName evidence="1">Uncharacterized protein</fullName>
    </submittedName>
</protein>
<dbReference type="RefSeq" id="WP_071166932.1">
    <property type="nucleotide sequence ID" value="NZ_CP017781.1"/>
</dbReference>
<accession>A0A1D9MFI2</accession>
<proteinExistence type="predicted"/>
<dbReference type="Proteomes" id="UP000176562">
    <property type="component" value="Chromosome"/>
</dbReference>
<dbReference type="STRING" id="1850250.LPB142_15680"/>
<sequence>MTRALHIPRGGVRKPTFAFDLAVELPGGVEGSTGQTRKIVGTMPRNLLGRGFSAAEEALS</sequence>